<dbReference type="Pfam" id="PF01261">
    <property type="entry name" value="AP_endonuc_2"/>
    <property type="match status" value="1"/>
</dbReference>
<dbReference type="InterPro" id="IPR013022">
    <property type="entry name" value="Xyl_isomerase-like_TIM-brl"/>
</dbReference>
<evidence type="ECO:0000313" key="2">
    <source>
        <dbReference type="EMBL" id="GAI79407.1"/>
    </source>
</evidence>
<dbReference type="EMBL" id="BARW01008025">
    <property type="protein sequence ID" value="GAI79407.1"/>
    <property type="molecule type" value="Genomic_DNA"/>
</dbReference>
<proteinExistence type="predicted"/>
<reference evidence="2" key="1">
    <citation type="journal article" date="2014" name="Front. Microbiol.">
        <title>High frequency of phylogenetically diverse reductive dehalogenase-homologous genes in deep subseafloor sedimentary metagenomes.</title>
        <authorList>
            <person name="Kawai M."/>
            <person name="Futagami T."/>
            <person name="Toyoda A."/>
            <person name="Takaki Y."/>
            <person name="Nishi S."/>
            <person name="Hori S."/>
            <person name="Arai W."/>
            <person name="Tsubouchi T."/>
            <person name="Morono Y."/>
            <person name="Uchiyama I."/>
            <person name="Ito T."/>
            <person name="Fujiyama A."/>
            <person name="Inagaki F."/>
            <person name="Takami H."/>
        </authorList>
    </citation>
    <scope>NUCLEOTIDE SEQUENCE</scope>
    <source>
        <strain evidence="2">Expedition CK06-06</strain>
    </source>
</reference>
<protein>
    <recommendedName>
        <fullName evidence="1">Xylose isomerase-like TIM barrel domain-containing protein</fullName>
    </recommendedName>
</protein>
<organism evidence="2">
    <name type="scientific">marine sediment metagenome</name>
    <dbReference type="NCBI Taxonomy" id="412755"/>
    <lineage>
        <taxon>unclassified sequences</taxon>
        <taxon>metagenomes</taxon>
        <taxon>ecological metagenomes</taxon>
    </lineage>
</organism>
<dbReference type="PANTHER" id="PTHR12110">
    <property type="entry name" value="HYDROXYPYRUVATE ISOMERASE"/>
    <property type="match status" value="1"/>
</dbReference>
<dbReference type="Gene3D" id="3.20.20.150">
    <property type="entry name" value="Divalent-metal-dependent TIM barrel enzymes"/>
    <property type="match status" value="1"/>
</dbReference>
<dbReference type="PANTHER" id="PTHR12110:SF21">
    <property type="entry name" value="XYLOSE ISOMERASE-LIKE TIM BARREL DOMAIN-CONTAINING PROTEIN"/>
    <property type="match status" value="1"/>
</dbReference>
<evidence type="ECO:0000259" key="1">
    <source>
        <dbReference type="Pfam" id="PF01261"/>
    </source>
</evidence>
<dbReference type="SUPFAM" id="SSF51658">
    <property type="entry name" value="Xylose isomerase-like"/>
    <property type="match status" value="1"/>
</dbReference>
<name>X1RFC0_9ZZZZ</name>
<sequence length="184" mass="20944">MKFGICNEMFKDWEWKEIVDYVAKLGYEGVEIAPFTFAENVNEISATKRAEILALAEQNNLEIIGLHWLLASPKGLSISSPDKDIRKKTTKYLKDLIIFCADLNGKLMVFGSPKQRDIFASSTKEDTCNYVRDGFLKILPLAEEKNVTIALEPLTKKETNFITTAEDALKMIKEVNHSNFKPHR</sequence>
<dbReference type="InterPro" id="IPR050312">
    <property type="entry name" value="IolE/XylAMocC-like"/>
</dbReference>
<accession>X1RFC0</accession>
<feature type="non-terminal residue" evidence="2">
    <location>
        <position position="184"/>
    </location>
</feature>
<dbReference type="InterPro" id="IPR036237">
    <property type="entry name" value="Xyl_isomerase-like_sf"/>
</dbReference>
<comment type="caution">
    <text evidence="2">The sequence shown here is derived from an EMBL/GenBank/DDBJ whole genome shotgun (WGS) entry which is preliminary data.</text>
</comment>
<dbReference type="AlphaFoldDB" id="X1RFC0"/>
<feature type="domain" description="Xylose isomerase-like TIM barrel" evidence="1">
    <location>
        <begin position="19"/>
        <end position="181"/>
    </location>
</feature>
<gene>
    <name evidence="2" type="ORF">S12H4_16576</name>
</gene>